<dbReference type="Pfam" id="PF03645">
    <property type="entry name" value="Tctex-1"/>
    <property type="match status" value="1"/>
</dbReference>
<evidence type="ECO:0000313" key="3">
    <source>
        <dbReference type="EMBL" id="EGZ24691.1"/>
    </source>
</evidence>
<dbReference type="RefSeq" id="XP_009519979.1">
    <property type="nucleotide sequence ID" value="XM_009521684.1"/>
</dbReference>
<feature type="domain" description="PH" evidence="2">
    <location>
        <begin position="535"/>
        <end position="625"/>
    </location>
</feature>
<feature type="region of interest" description="Disordered" evidence="1">
    <location>
        <begin position="103"/>
        <end position="125"/>
    </location>
</feature>
<dbReference type="InterPro" id="IPR038586">
    <property type="entry name" value="Tctex-1-like_sf"/>
</dbReference>
<dbReference type="InterPro" id="IPR001849">
    <property type="entry name" value="PH_domain"/>
</dbReference>
<dbReference type="OMA" id="GDLRPFC"/>
<dbReference type="Gene3D" id="2.30.29.30">
    <property type="entry name" value="Pleckstrin-homology domain (PH domain)/Phosphotyrosine-binding domain (PTB)"/>
    <property type="match status" value="7"/>
</dbReference>
<dbReference type="InterPro" id="IPR051707">
    <property type="entry name" value="PI-Interact_SigTrans_Reg"/>
</dbReference>
<evidence type="ECO:0000259" key="2">
    <source>
        <dbReference type="PROSITE" id="PS50003"/>
    </source>
</evidence>
<reference evidence="3 4" key="1">
    <citation type="journal article" date="2006" name="Science">
        <title>Phytophthora genome sequences uncover evolutionary origins and mechanisms of pathogenesis.</title>
        <authorList>
            <person name="Tyler B.M."/>
            <person name="Tripathy S."/>
            <person name="Zhang X."/>
            <person name="Dehal P."/>
            <person name="Jiang R.H."/>
            <person name="Aerts A."/>
            <person name="Arredondo F.D."/>
            <person name="Baxter L."/>
            <person name="Bensasson D."/>
            <person name="Beynon J.L."/>
            <person name="Chapman J."/>
            <person name="Damasceno C.M."/>
            <person name="Dorrance A.E."/>
            <person name="Dou D."/>
            <person name="Dickerman A.W."/>
            <person name="Dubchak I.L."/>
            <person name="Garbelotto M."/>
            <person name="Gijzen M."/>
            <person name="Gordon S.G."/>
            <person name="Govers F."/>
            <person name="Grunwald N.J."/>
            <person name="Huang W."/>
            <person name="Ivors K.L."/>
            <person name="Jones R.W."/>
            <person name="Kamoun S."/>
            <person name="Krampis K."/>
            <person name="Lamour K.H."/>
            <person name="Lee M.K."/>
            <person name="McDonald W.H."/>
            <person name="Medina M."/>
            <person name="Meijer H.J."/>
            <person name="Nordberg E.K."/>
            <person name="Maclean D.J."/>
            <person name="Ospina-Giraldo M.D."/>
            <person name="Morris P.F."/>
            <person name="Phuntumart V."/>
            <person name="Putnam N.H."/>
            <person name="Rash S."/>
            <person name="Rose J.K."/>
            <person name="Sakihama Y."/>
            <person name="Salamov A.A."/>
            <person name="Savidor A."/>
            <person name="Scheuring C.F."/>
            <person name="Smith B.M."/>
            <person name="Sobral B.W."/>
            <person name="Terry A."/>
            <person name="Torto-Alalibo T.A."/>
            <person name="Win J."/>
            <person name="Xu Z."/>
            <person name="Zhang H."/>
            <person name="Grigoriev I.V."/>
            <person name="Rokhsar D.S."/>
            <person name="Boore J.L."/>
        </authorList>
    </citation>
    <scope>NUCLEOTIDE SEQUENCE [LARGE SCALE GENOMIC DNA]</scope>
    <source>
        <strain evidence="3 4">P6497</strain>
    </source>
</reference>
<evidence type="ECO:0000313" key="4">
    <source>
        <dbReference type="Proteomes" id="UP000002640"/>
    </source>
</evidence>
<name>G4Z172_PHYSP</name>
<proteinExistence type="predicted"/>
<dbReference type="KEGG" id="psoj:PHYSODRAFT_349983"/>
<feature type="domain" description="PH" evidence="2">
    <location>
        <begin position="125"/>
        <end position="215"/>
    </location>
</feature>
<feature type="compositionally biased region" description="Basic and acidic residues" evidence="1">
    <location>
        <begin position="103"/>
        <end position="112"/>
    </location>
</feature>
<dbReference type="Gene3D" id="3.30.1140.40">
    <property type="entry name" value="Tctex-1"/>
    <property type="match status" value="1"/>
</dbReference>
<dbReference type="InterPro" id="IPR011993">
    <property type="entry name" value="PH-like_dom_sf"/>
</dbReference>
<feature type="compositionally biased region" description="Polar residues" evidence="1">
    <location>
        <begin position="930"/>
        <end position="942"/>
    </location>
</feature>
<feature type="compositionally biased region" description="Acidic residues" evidence="1">
    <location>
        <begin position="947"/>
        <end position="963"/>
    </location>
</feature>
<feature type="domain" description="PH" evidence="2">
    <location>
        <begin position="725"/>
        <end position="815"/>
    </location>
</feature>
<evidence type="ECO:0000256" key="1">
    <source>
        <dbReference type="SAM" id="MobiDB-lite"/>
    </source>
</evidence>
<organism evidence="3 4">
    <name type="scientific">Phytophthora sojae (strain P6497)</name>
    <name type="common">Soybean stem and root rot agent</name>
    <name type="synonym">Phytophthora megasperma f. sp. glycines</name>
    <dbReference type="NCBI Taxonomy" id="1094619"/>
    <lineage>
        <taxon>Eukaryota</taxon>
        <taxon>Sar</taxon>
        <taxon>Stramenopiles</taxon>
        <taxon>Oomycota</taxon>
        <taxon>Peronosporomycetes</taxon>
        <taxon>Peronosporales</taxon>
        <taxon>Peronosporaceae</taxon>
        <taxon>Phytophthora</taxon>
    </lineage>
</organism>
<dbReference type="CDD" id="cd00821">
    <property type="entry name" value="PH"/>
    <property type="match status" value="5"/>
</dbReference>
<feature type="domain" description="PH" evidence="2">
    <location>
        <begin position="423"/>
        <end position="513"/>
    </location>
</feature>
<feature type="region of interest" description="Disordered" evidence="1">
    <location>
        <begin position="354"/>
        <end position="418"/>
    </location>
</feature>
<protein>
    <submittedName>
        <fullName evidence="3">Dynein light chain</fullName>
    </submittedName>
</protein>
<feature type="region of interest" description="Disordered" evidence="1">
    <location>
        <begin position="930"/>
        <end position="967"/>
    </location>
</feature>
<feature type="compositionally biased region" description="Low complexity" evidence="1">
    <location>
        <begin position="387"/>
        <end position="401"/>
    </location>
</feature>
<accession>G4Z172</accession>
<dbReference type="GeneID" id="20649092"/>
<keyword evidence="4" id="KW-1185">Reference proteome</keyword>
<dbReference type="Pfam" id="PF00169">
    <property type="entry name" value="PH"/>
    <property type="match status" value="5"/>
</dbReference>
<dbReference type="Proteomes" id="UP000002640">
    <property type="component" value="Unassembled WGS sequence"/>
</dbReference>
<dbReference type="InParanoid" id="G4Z172"/>
<dbReference type="InterPro" id="IPR005334">
    <property type="entry name" value="Tctex-1-like"/>
</dbReference>
<dbReference type="PROSITE" id="PS50003">
    <property type="entry name" value="PH_DOMAIN"/>
    <property type="match status" value="6"/>
</dbReference>
<sequence>MPSGAPDYCGWGAKQGSKVRTWKNRYFVLRGRELIYYSGAKSDGSGAGVGEKGRLTVVNVDYSPDRKNGLLIRGEGKDLKMTTASAQESRVLFRKIKEAIGEQETSFRDSTQKRRAQPPPKPKKVVEKEGWLLKEETQLQAWKRRYVTLSGKTMEFCADQNTPPLESHTLARVQADETSPLSLEVAARSGRRFHVAAETREEIESWDRAIAAAIGQPLALRQVIEVQEEVDNQETATVGDTELVARKYSTAVCEGWLEKLGQRSQMWKKRYMTLSNGMLEYRKGPMEQLSAELYVTDVRYSSKYSDTLEIEFGSDKSLSDSDVIFVRAKSIRELDKWMYALCDVVGKPRLEPAEATFDPLSPTSSEPAEDRQSKTQLPPFPRNVSHSQGSDNSGTTSSNTQPSTPVNGGRPSGKQVVAATSAHRIKRGWLHKQSEQSLAWKLRYFVLDGNTLHHFEHINGTPKTLGNVTNVTRNHESIGCLGVQFENGSKLKVYGQTKADTESWFAALCKASWNSAENPADLVSFSNQEEEELNDNGFRGWLLKKGQNFKTWKRRYFVLESSRLAYSAKAGGDVLGSGVVFDVDVGDLRPFCLNIRFQNGRLLHVVAPTQESFARWFDVLRTASNLAESFMSQSKGAIVLDEEFDNDAGDNADEADVDFTEEDLAEYEMTLRDGEGASLWIAAMQNKPEYDALSSSASEQGDEEVVEPKDADLVPREGNERLSESQGCVGWLKKEGGKVKSWKRRYFTLYGSKLSYYKTDKGSLLRSVKVVNIAANPSVAFGLTVSTAGGRKLVIQADSKEDFEMWLGAVREAVAAGEKERKSSVIEPPSMVSVMENRSSDDLKASTSYSGWLQKEGQRFKTWKRRYFTVKNSALIYYNEIGGVTRGHGMVKGARPDDSKPLTLVIEFRSGKSMRVTAASEAEMNSWHQVLSRGRSSSSRPTAVSDISDDVVDSEEEDGNGDDNGERAARISRFDSKDYLNDTITNDTFMRLQDQEGKSALLESRNGGVTGTMAAGHSFKGELKFNDEDEEKEDMQLSSTGGEYYYRELVAEEERLRQLQSGERLVKGEPPIAGYKARRTFLGGEFEVRLFEVDDAGIAAVVFQISTEHGSPLKFSRVFSRAELDKAGITKTLEGHVALVDSLELVEDAYFTGNDAVGAGQNVLAAYQLSSTLPGISFPPPIVSHQAALAYFARAPPNAMADELQSSEELAFVAEEVDRIILTSIESCLKDEVYDEQKVSQWVDYICESIMKGLSELRKPLKYIVSCLIMQKNGAGVHASVSCHWDTVTDGAHVVKWPGDKHKDHNRSMYCVITVSGLSF</sequence>
<dbReference type="SUPFAM" id="SSF50729">
    <property type="entry name" value="PH domain-like"/>
    <property type="match status" value="7"/>
</dbReference>
<dbReference type="CDD" id="cd21455">
    <property type="entry name" value="DLC-like_DYNLT1_DYNLT3"/>
    <property type="match status" value="1"/>
</dbReference>
<dbReference type="STRING" id="1094619.G4Z172"/>
<dbReference type="SMR" id="G4Z172"/>
<dbReference type="EMBL" id="JH159152">
    <property type="protein sequence ID" value="EGZ24691.1"/>
    <property type="molecule type" value="Genomic_DNA"/>
</dbReference>
<dbReference type="SMART" id="SM00233">
    <property type="entry name" value="PH"/>
    <property type="match status" value="7"/>
</dbReference>
<feature type="domain" description="PH" evidence="2">
    <location>
        <begin position="250"/>
        <end position="346"/>
    </location>
</feature>
<feature type="domain" description="PH" evidence="2">
    <location>
        <begin position="846"/>
        <end position="936"/>
    </location>
</feature>
<dbReference type="PANTHER" id="PTHR14336">
    <property type="entry name" value="TANDEM PH DOMAIN CONTAINING PROTEIN"/>
    <property type="match status" value="1"/>
</dbReference>
<gene>
    <name evidence="3" type="ORF">PHYSODRAFT_349983</name>
</gene>